<gene>
    <name evidence="1" type="ORF">DSTB1V02_LOCUS12394</name>
</gene>
<dbReference type="EMBL" id="LR904170">
    <property type="protein sequence ID" value="CAD7252636.1"/>
    <property type="molecule type" value="Genomic_DNA"/>
</dbReference>
<sequence>MYGTGSFCVPGIFFLQKTLLASGISHRNWLHALRNHRYHQCIFVWPNNYEYPAVTLCPQKPNPFMPYDFSGLFSPMEFLIQNECIHRSVFSQLWKPHDTDQSTMTTLSHLFNDMNQTPKQDGEEICVAPFADLDIDLLRNGMITFEELVQSTPNKDLLVGYVKSEYAKDVNPSSIEKSILHCSFNEEPCRDT</sequence>
<organism evidence="1">
    <name type="scientific">Darwinula stevensoni</name>
    <dbReference type="NCBI Taxonomy" id="69355"/>
    <lineage>
        <taxon>Eukaryota</taxon>
        <taxon>Metazoa</taxon>
        <taxon>Ecdysozoa</taxon>
        <taxon>Arthropoda</taxon>
        <taxon>Crustacea</taxon>
        <taxon>Oligostraca</taxon>
        <taxon>Ostracoda</taxon>
        <taxon>Podocopa</taxon>
        <taxon>Podocopida</taxon>
        <taxon>Darwinulocopina</taxon>
        <taxon>Darwinuloidea</taxon>
        <taxon>Darwinulidae</taxon>
        <taxon>Darwinula</taxon>
    </lineage>
</organism>
<dbReference type="AlphaFoldDB" id="A0A7R9FRU4"/>
<keyword evidence="2" id="KW-1185">Reference proteome</keyword>
<protein>
    <submittedName>
        <fullName evidence="1">Uncharacterized protein</fullName>
    </submittedName>
</protein>
<dbReference type="Proteomes" id="UP000677054">
    <property type="component" value="Unassembled WGS sequence"/>
</dbReference>
<evidence type="ECO:0000313" key="2">
    <source>
        <dbReference type="Proteomes" id="UP000677054"/>
    </source>
</evidence>
<name>A0A7R9FRU4_9CRUS</name>
<dbReference type="EMBL" id="CAJPEV010004653">
    <property type="protein sequence ID" value="CAG0902127.1"/>
    <property type="molecule type" value="Genomic_DNA"/>
</dbReference>
<evidence type="ECO:0000313" key="1">
    <source>
        <dbReference type="EMBL" id="CAD7252636.1"/>
    </source>
</evidence>
<proteinExistence type="predicted"/>
<reference evidence="1" key="1">
    <citation type="submission" date="2020-11" db="EMBL/GenBank/DDBJ databases">
        <authorList>
            <person name="Tran Van P."/>
        </authorList>
    </citation>
    <scope>NUCLEOTIDE SEQUENCE</scope>
</reference>
<accession>A0A7R9FRU4</accession>